<protein>
    <submittedName>
        <fullName evidence="2">Uncharacterized protein</fullName>
    </submittedName>
</protein>
<proteinExistence type="predicted"/>
<feature type="repeat" description="TPR" evidence="1">
    <location>
        <begin position="43"/>
        <end position="76"/>
    </location>
</feature>
<evidence type="ECO:0000256" key="1">
    <source>
        <dbReference type="PROSITE-ProRule" id="PRU00339"/>
    </source>
</evidence>
<accession>A0A2M7SF85</accession>
<dbReference type="SUPFAM" id="SSF48452">
    <property type="entry name" value="TPR-like"/>
    <property type="match status" value="1"/>
</dbReference>
<dbReference type="InterPro" id="IPR011990">
    <property type="entry name" value="TPR-like_helical_dom_sf"/>
</dbReference>
<dbReference type="SMART" id="SM00028">
    <property type="entry name" value="TPR"/>
    <property type="match status" value="2"/>
</dbReference>
<feature type="repeat" description="TPR" evidence="1">
    <location>
        <begin position="9"/>
        <end position="42"/>
    </location>
</feature>
<dbReference type="InterPro" id="IPR019734">
    <property type="entry name" value="TPR_rpt"/>
</dbReference>
<dbReference type="PROSITE" id="PS50005">
    <property type="entry name" value="TPR"/>
    <property type="match status" value="2"/>
</dbReference>
<comment type="caution">
    <text evidence="2">The sequence shown here is derived from an EMBL/GenBank/DDBJ whole genome shotgun (WGS) entry which is preliminary data.</text>
</comment>
<evidence type="ECO:0000313" key="2">
    <source>
        <dbReference type="EMBL" id="PIZ18168.1"/>
    </source>
</evidence>
<dbReference type="Proteomes" id="UP000229307">
    <property type="component" value="Unassembled WGS sequence"/>
</dbReference>
<keyword evidence="1" id="KW-0802">TPR repeat</keyword>
<dbReference type="Pfam" id="PF13414">
    <property type="entry name" value="TPR_11"/>
    <property type="match status" value="1"/>
</dbReference>
<evidence type="ECO:0000313" key="3">
    <source>
        <dbReference type="Proteomes" id="UP000229307"/>
    </source>
</evidence>
<sequence>MIADKKELANALFEIGKFYFFNERYDEALRVLKKSADLNKKEPETYYQMGLVYEAKNESMPAKEMYLKALELNPRLSVAQEHLDRLVGK</sequence>
<dbReference type="Gene3D" id="1.25.40.10">
    <property type="entry name" value="Tetratricopeptide repeat domain"/>
    <property type="match status" value="1"/>
</dbReference>
<dbReference type="AlphaFoldDB" id="A0A2M7SF85"/>
<organism evidence="2 3">
    <name type="scientific">Candidatus Desantisbacteria bacterium CG_4_10_14_0_8_um_filter_48_22</name>
    <dbReference type="NCBI Taxonomy" id="1974543"/>
    <lineage>
        <taxon>Bacteria</taxon>
        <taxon>Candidatus Desantisiibacteriota</taxon>
    </lineage>
</organism>
<dbReference type="EMBL" id="PFMR01000031">
    <property type="protein sequence ID" value="PIZ18168.1"/>
    <property type="molecule type" value="Genomic_DNA"/>
</dbReference>
<gene>
    <name evidence="2" type="ORF">COY52_01000</name>
</gene>
<name>A0A2M7SF85_9BACT</name>
<reference evidence="3" key="1">
    <citation type="submission" date="2017-09" db="EMBL/GenBank/DDBJ databases">
        <title>Depth-based differentiation of microbial function through sediment-hosted aquifers and enrichment of novel symbionts in the deep terrestrial subsurface.</title>
        <authorList>
            <person name="Probst A.J."/>
            <person name="Ladd B."/>
            <person name="Jarett J.K."/>
            <person name="Geller-Mcgrath D.E."/>
            <person name="Sieber C.M.K."/>
            <person name="Emerson J.B."/>
            <person name="Anantharaman K."/>
            <person name="Thomas B.C."/>
            <person name="Malmstrom R."/>
            <person name="Stieglmeier M."/>
            <person name="Klingl A."/>
            <person name="Woyke T."/>
            <person name="Ryan C.M."/>
            <person name="Banfield J.F."/>
        </authorList>
    </citation>
    <scope>NUCLEOTIDE SEQUENCE [LARGE SCALE GENOMIC DNA]</scope>
</reference>